<dbReference type="Proteomes" id="UP000269721">
    <property type="component" value="Unassembled WGS sequence"/>
</dbReference>
<sequence>MSEDHVSIAKEVQTRYPLSYKLITLTARQATLPLILQTPKLLHTNINSPLLARLLRLVLGSGLGGHIWEEIWNTGCHMRVRVTKNETGTIDTRAAHTFLVNWKSVEGAQKDALEWQLWQILSRDGKCSRGGNPVATAPPPFPKLKCVILEADISLALVSYWALAGVVKDLNAGGGQSCIGGGRVCSISVKSLLQQTALVEMREVATRGAKTSDVMKE</sequence>
<gene>
    <name evidence="1" type="ORF">BDK51DRAFT_35168</name>
</gene>
<proteinExistence type="predicted"/>
<keyword evidence="2" id="KW-1185">Reference proteome</keyword>
<name>A0A4P9WPH0_9FUNG</name>
<organism evidence="1 2">
    <name type="scientific">Blyttiomyces helicus</name>
    <dbReference type="NCBI Taxonomy" id="388810"/>
    <lineage>
        <taxon>Eukaryota</taxon>
        <taxon>Fungi</taxon>
        <taxon>Fungi incertae sedis</taxon>
        <taxon>Chytridiomycota</taxon>
        <taxon>Chytridiomycota incertae sedis</taxon>
        <taxon>Chytridiomycetes</taxon>
        <taxon>Chytridiomycetes incertae sedis</taxon>
        <taxon>Blyttiomyces</taxon>
    </lineage>
</organism>
<protein>
    <submittedName>
        <fullName evidence="1">Uncharacterized protein</fullName>
    </submittedName>
</protein>
<evidence type="ECO:0000313" key="1">
    <source>
        <dbReference type="EMBL" id="RKO94402.1"/>
    </source>
</evidence>
<evidence type="ECO:0000313" key="2">
    <source>
        <dbReference type="Proteomes" id="UP000269721"/>
    </source>
</evidence>
<dbReference type="AlphaFoldDB" id="A0A4P9WPH0"/>
<dbReference type="EMBL" id="KZ993906">
    <property type="protein sequence ID" value="RKO94402.1"/>
    <property type="molecule type" value="Genomic_DNA"/>
</dbReference>
<reference evidence="2" key="1">
    <citation type="journal article" date="2018" name="Nat. Microbiol.">
        <title>Leveraging single-cell genomics to expand the fungal tree of life.</title>
        <authorList>
            <person name="Ahrendt S.R."/>
            <person name="Quandt C.A."/>
            <person name="Ciobanu D."/>
            <person name="Clum A."/>
            <person name="Salamov A."/>
            <person name="Andreopoulos B."/>
            <person name="Cheng J.F."/>
            <person name="Woyke T."/>
            <person name="Pelin A."/>
            <person name="Henrissat B."/>
            <person name="Reynolds N.K."/>
            <person name="Benny G.L."/>
            <person name="Smith M.E."/>
            <person name="James T.Y."/>
            <person name="Grigoriev I.V."/>
        </authorList>
    </citation>
    <scope>NUCLEOTIDE SEQUENCE [LARGE SCALE GENOMIC DNA]</scope>
</reference>
<accession>A0A4P9WPH0</accession>